<sequence>MVGSLILLDNKHIFVNQLKMLKLPVDGSVVTRFVQFADWGNICGELLGAASKTIYEGRIEMAWIRKKSRSWLRIRLKSKENDILGRTSFRSSGES</sequence>
<organism evidence="1 2">
    <name type="scientific">Gossypium stocksii</name>
    <dbReference type="NCBI Taxonomy" id="47602"/>
    <lineage>
        <taxon>Eukaryota</taxon>
        <taxon>Viridiplantae</taxon>
        <taxon>Streptophyta</taxon>
        <taxon>Embryophyta</taxon>
        <taxon>Tracheophyta</taxon>
        <taxon>Spermatophyta</taxon>
        <taxon>Magnoliopsida</taxon>
        <taxon>eudicotyledons</taxon>
        <taxon>Gunneridae</taxon>
        <taxon>Pentapetalae</taxon>
        <taxon>rosids</taxon>
        <taxon>malvids</taxon>
        <taxon>Malvales</taxon>
        <taxon>Malvaceae</taxon>
        <taxon>Malvoideae</taxon>
        <taxon>Gossypium</taxon>
    </lineage>
</organism>
<proteinExistence type="predicted"/>
<dbReference type="Proteomes" id="UP000828251">
    <property type="component" value="Unassembled WGS sequence"/>
</dbReference>
<dbReference type="AlphaFoldDB" id="A0A9D4A3E7"/>
<protein>
    <submittedName>
        <fullName evidence="1">Uncharacterized protein</fullName>
    </submittedName>
</protein>
<reference evidence="1 2" key="1">
    <citation type="journal article" date="2021" name="Plant Biotechnol. J.">
        <title>Multi-omics assisted identification of the key and species-specific regulatory components of drought-tolerant mechanisms in Gossypium stocksii.</title>
        <authorList>
            <person name="Yu D."/>
            <person name="Ke L."/>
            <person name="Zhang D."/>
            <person name="Wu Y."/>
            <person name="Sun Y."/>
            <person name="Mei J."/>
            <person name="Sun J."/>
            <person name="Sun Y."/>
        </authorList>
    </citation>
    <scope>NUCLEOTIDE SEQUENCE [LARGE SCALE GENOMIC DNA]</scope>
    <source>
        <strain evidence="2">cv. E1</strain>
        <tissue evidence="1">Leaf</tissue>
    </source>
</reference>
<keyword evidence="2" id="KW-1185">Reference proteome</keyword>
<evidence type="ECO:0000313" key="1">
    <source>
        <dbReference type="EMBL" id="KAH1089497.1"/>
    </source>
</evidence>
<comment type="caution">
    <text evidence="1">The sequence shown here is derived from an EMBL/GenBank/DDBJ whole genome shotgun (WGS) entry which is preliminary data.</text>
</comment>
<dbReference type="EMBL" id="JAIQCV010000006">
    <property type="protein sequence ID" value="KAH1089497.1"/>
    <property type="molecule type" value="Genomic_DNA"/>
</dbReference>
<name>A0A9D4A3E7_9ROSI</name>
<evidence type="ECO:0000313" key="2">
    <source>
        <dbReference type="Proteomes" id="UP000828251"/>
    </source>
</evidence>
<gene>
    <name evidence="1" type="ORF">J1N35_016754</name>
</gene>
<accession>A0A9D4A3E7</accession>
<dbReference type="OrthoDB" id="1421598at2759"/>